<dbReference type="Proteomes" id="UP001188597">
    <property type="component" value="Unassembled WGS sequence"/>
</dbReference>
<comment type="subcellular location">
    <subcellularLocation>
        <location evidence="1">Golgi apparatus</location>
    </subcellularLocation>
</comment>
<dbReference type="EMBL" id="JAVXUP010001387">
    <property type="protein sequence ID" value="KAK3012309.1"/>
    <property type="molecule type" value="Genomic_DNA"/>
</dbReference>
<evidence type="ECO:0000256" key="3">
    <source>
        <dbReference type="SAM" id="MobiDB-lite"/>
    </source>
</evidence>
<gene>
    <name evidence="6" type="ORF">RJ639_012609</name>
</gene>
<feature type="domain" description="Trs120/TRAPPC9 N-terminal" evidence="4">
    <location>
        <begin position="9"/>
        <end position="188"/>
    </location>
</feature>
<dbReference type="PANTHER" id="PTHR21512:SF5">
    <property type="entry name" value="TRAFFICKING PROTEIN PARTICLE COMPLEX SUBUNIT 9"/>
    <property type="match status" value="1"/>
</dbReference>
<sequence>MEPDVSIDTSAVIRAAVLPIGPIPLPLFRDYASMLSPFRKIELSSISSFYTEHQKSPFANQPWDSGGSGLRFKFVVGGSPPSPWEDFQSNRKTLAVIGICHCPSSPDLAPVADQFAAACKAYSSSLVQRCFAFCPGDSQLEDDSKRGGNLILFPPADRQTQEFHLQTMMQDIAASLLMGFEKWVLQAESGGTILKTPLDSQASLSSEEVIKAKKRRLGRAQKTIGDYCLLAASPVDANAHYATALELARLTGDYFCVQRNYYTSFGPSINLMVLKQQAHPRRGAAIAGLAAEAADSSGRSANWRRGAAIAGLAPLAAEAAAAIAAELAKRSRRAALQQDSSRRSAQMGLGRCDGGESATGGDGLCDGEMDRMGQKDPALEEEVKYRYNSVILHYRKSFIQDNAQRVSPLSFELEATLKLARFLCRRELAKEVVELLTAVADGAKSLIDASDRLILYVEIARLFGTLGYHRKAAFFSRLVAQLYLQQENRLAAISAMQVLAMTTKAYRIQSRASIAPSFPKAGLGCTISGVLSPGIHSVWD</sequence>
<evidence type="ECO:0000313" key="7">
    <source>
        <dbReference type="Proteomes" id="UP001188597"/>
    </source>
</evidence>
<evidence type="ECO:0000259" key="5">
    <source>
        <dbReference type="Pfam" id="PF26251"/>
    </source>
</evidence>
<reference evidence="6" key="1">
    <citation type="submission" date="2022-12" db="EMBL/GenBank/DDBJ databases">
        <title>Draft genome assemblies for two species of Escallonia (Escalloniales).</title>
        <authorList>
            <person name="Chanderbali A."/>
            <person name="Dervinis C."/>
            <person name="Anghel I."/>
            <person name="Soltis D."/>
            <person name="Soltis P."/>
            <person name="Zapata F."/>
        </authorList>
    </citation>
    <scope>NUCLEOTIDE SEQUENCE</scope>
    <source>
        <strain evidence="6">UCBG64.0493</strain>
        <tissue evidence="6">Leaf</tissue>
    </source>
</reference>
<keyword evidence="7" id="KW-1185">Reference proteome</keyword>
<dbReference type="GO" id="GO:0005802">
    <property type="term" value="C:trans-Golgi network"/>
    <property type="evidence" value="ECO:0007669"/>
    <property type="project" value="TreeGrafter"/>
</dbReference>
<dbReference type="Pfam" id="PF08626">
    <property type="entry name" value="TRAPPC9-Trs120"/>
    <property type="match status" value="1"/>
</dbReference>
<keyword evidence="2" id="KW-0333">Golgi apparatus</keyword>
<dbReference type="Pfam" id="PF26251">
    <property type="entry name" value="TPR_TRAPPC9-Trs120"/>
    <property type="match status" value="1"/>
</dbReference>
<dbReference type="InterPro" id="IPR013935">
    <property type="entry name" value="Trs120_TRAPPC9"/>
</dbReference>
<evidence type="ECO:0000259" key="4">
    <source>
        <dbReference type="Pfam" id="PF08626"/>
    </source>
</evidence>
<feature type="region of interest" description="Disordered" evidence="3">
    <location>
        <begin position="335"/>
        <end position="367"/>
    </location>
</feature>
<feature type="domain" description="Trs120/TRAPPC9 TPR region" evidence="5">
    <location>
        <begin position="431"/>
        <end position="495"/>
    </location>
</feature>
<proteinExistence type="predicted"/>
<comment type="caution">
    <text evidence="6">The sequence shown here is derived from an EMBL/GenBank/DDBJ whole genome shotgun (WGS) entry which is preliminary data.</text>
</comment>
<dbReference type="InterPro" id="IPR058563">
    <property type="entry name" value="Trs120_TRAPPC9_N"/>
</dbReference>
<organism evidence="6 7">
    <name type="scientific">Escallonia herrerae</name>
    <dbReference type="NCBI Taxonomy" id="1293975"/>
    <lineage>
        <taxon>Eukaryota</taxon>
        <taxon>Viridiplantae</taxon>
        <taxon>Streptophyta</taxon>
        <taxon>Embryophyta</taxon>
        <taxon>Tracheophyta</taxon>
        <taxon>Spermatophyta</taxon>
        <taxon>Magnoliopsida</taxon>
        <taxon>eudicotyledons</taxon>
        <taxon>Gunneridae</taxon>
        <taxon>Pentapetalae</taxon>
        <taxon>asterids</taxon>
        <taxon>campanulids</taxon>
        <taxon>Escalloniales</taxon>
        <taxon>Escalloniaceae</taxon>
        <taxon>Escallonia</taxon>
    </lineage>
</organism>
<protein>
    <submittedName>
        <fullName evidence="6">Uncharacterized protein</fullName>
    </submittedName>
</protein>
<dbReference type="PANTHER" id="PTHR21512">
    <property type="entry name" value="TRAFFICKING PROTEIN PARTICLE COMPLEX SUBUNIT 9"/>
    <property type="match status" value="1"/>
</dbReference>
<accession>A0AA88VR03</accession>
<name>A0AA88VR03_9ASTE</name>
<evidence type="ECO:0000256" key="2">
    <source>
        <dbReference type="ARBA" id="ARBA00023034"/>
    </source>
</evidence>
<dbReference type="InterPro" id="IPR058564">
    <property type="entry name" value="TPR_TRAPPC9_Trs120"/>
</dbReference>
<dbReference type="AlphaFoldDB" id="A0AA88VR03"/>
<evidence type="ECO:0000256" key="1">
    <source>
        <dbReference type="ARBA" id="ARBA00004555"/>
    </source>
</evidence>
<evidence type="ECO:0000313" key="6">
    <source>
        <dbReference type="EMBL" id="KAK3012309.1"/>
    </source>
</evidence>